<dbReference type="GO" id="GO:0005739">
    <property type="term" value="C:mitochondrion"/>
    <property type="evidence" value="ECO:0007669"/>
    <property type="project" value="TreeGrafter"/>
</dbReference>
<dbReference type="PANTHER" id="PTHR18919">
    <property type="entry name" value="ACETYL-COA C-ACYLTRANSFERASE"/>
    <property type="match status" value="1"/>
</dbReference>
<dbReference type="InterPro" id="IPR020616">
    <property type="entry name" value="Thiolase_N"/>
</dbReference>
<protein>
    <submittedName>
        <fullName evidence="7">Thiolase_N domain-containing protein</fullName>
    </submittedName>
</protein>
<sequence>MLMAMTAEKLGEQYKLSRADVDKYAYQSQTRWKAAHDAGLFKSEIVPIKMKTKKGDTTFDVDEHPRVTELRELSSLKPVFQMNGLVTAGNASVSSLRPLIHKGLLAYHILLGERRLKNEQFDNKKPRH</sequence>
<proteinExistence type="inferred from homology"/>
<keyword evidence="3" id="KW-0012">Acyltransferase</keyword>
<keyword evidence="6" id="KW-1185">Reference proteome</keyword>
<dbReference type="GO" id="GO:0006635">
    <property type="term" value="P:fatty acid beta-oxidation"/>
    <property type="evidence" value="ECO:0007669"/>
    <property type="project" value="TreeGrafter"/>
</dbReference>
<dbReference type="GO" id="GO:0003985">
    <property type="term" value="F:acetyl-CoA C-acetyltransferase activity"/>
    <property type="evidence" value="ECO:0007669"/>
    <property type="project" value="TreeGrafter"/>
</dbReference>
<dbReference type="Gene3D" id="3.40.47.10">
    <property type="match status" value="1"/>
</dbReference>
<gene>
    <name evidence="5" type="ORF">GPUH_LOCUS2225</name>
</gene>
<dbReference type="Proteomes" id="UP000271098">
    <property type="component" value="Unassembled WGS sequence"/>
</dbReference>
<organism evidence="7">
    <name type="scientific">Gongylonema pulchrum</name>
    <dbReference type="NCBI Taxonomy" id="637853"/>
    <lineage>
        <taxon>Eukaryota</taxon>
        <taxon>Metazoa</taxon>
        <taxon>Ecdysozoa</taxon>
        <taxon>Nematoda</taxon>
        <taxon>Chromadorea</taxon>
        <taxon>Rhabditida</taxon>
        <taxon>Spirurina</taxon>
        <taxon>Spiruromorpha</taxon>
        <taxon>Spiruroidea</taxon>
        <taxon>Gongylonematidae</taxon>
        <taxon>Gongylonema</taxon>
    </lineage>
</organism>
<evidence type="ECO:0000256" key="3">
    <source>
        <dbReference type="ARBA" id="ARBA00023315"/>
    </source>
</evidence>
<dbReference type="EMBL" id="UYRT01003200">
    <property type="protein sequence ID" value="VDK32910.1"/>
    <property type="molecule type" value="Genomic_DNA"/>
</dbReference>
<dbReference type="WBParaSite" id="GPUH_0000223101-mRNA-1">
    <property type="protein sequence ID" value="GPUH_0000223101-mRNA-1"/>
    <property type="gene ID" value="GPUH_0000223101"/>
</dbReference>
<evidence type="ECO:0000313" key="7">
    <source>
        <dbReference type="WBParaSite" id="GPUH_0000223101-mRNA-1"/>
    </source>
</evidence>
<evidence type="ECO:0000259" key="4">
    <source>
        <dbReference type="Pfam" id="PF00108"/>
    </source>
</evidence>
<dbReference type="OrthoDB" id="5404651at2759"/>
<name>A0A183D0I5_9BILA</name>
<evidence type="ECO:0000256" key="2">
    <source>
        <dbReference type="ARBA" id="ARBA00022679"/>
    </source>
</evidence>
<accession>A0A183D0I5</accession>
<comment type="similarity">
    <text evidence="1">Belongs to the thiolase-like superfamily. Thiolase family.</text>
</comment>
<dbReference type="InterPro" id="IPR016039">
    <property type="entry name" value="Thiolase-like"/>
</dbReference>
<evidence type="ECO:0000256" key="1">
    <source>
        <dbReference type="ARBA" id="ARBA00010982"/>
    </source>
</evidence>
<dbReference type="PANTHER" id="PTHR18919:SF107">
    <property type="entry name" value="ACETYL-COA ACETYLTRANSFERASE, CYTOSOLIC"/>
    <property type="match status" value="1"/>
</dbReference>
<evidence type="ECO:0000313" key="5">
    <source>
        <dbReference type="EMBL" id="VDK32910.1"/>
    </source>
</evidence>
<keyword evidence="2" id="KW-0808">Transferase</keyword>
<feature type="domain" description="Thiolase N-terminal" evidence="4">
    <location>
        <begin position="2"/>
        <end position="92"/>
    </location>
</feature>
<dbReference type="Pfam" id="PF00108">
    <property type="entry name" value="Thiolase_N"/>
    <property type="match status" value="1"/>
</dbReference>
<dbReference type="SUPFAM" id="SSF53901">
    <property type="entry name" value="Thiolase-like"/>
    <property type="match status" value="1"/>
</dbReference>
<evidence type="ECO:0000313" key="6">
    <source>
        <dbReference type="Proteomes" id="UP000271098"/>
    </source>
</evidence>
<reference evidence="5 6" key="2">
    <citation type="submission" date="2018-11" db="EMBL/GenBank/DDBJ databases">
        <authorList>
            <consortium name="Pathogen Informatics"/>
        </authorList>
    </citation>
    <scope>NUCLEOTIDE SEQUENCE [LARGE SCALE GENOMIC DNA]</scope>
</reference>
<dbReference type="AlphaFoldDB" id="A0A183D0I5"/>
<reference evidence="7" key="1">
    <citation type="submission" date="2016-06" db="UniProtKB">
        <authorList>
            <consortium name="WormBaseParasite"/>
        </authorList>
    </citation>
    <scope>IDENTIFICATION</scope>
</reference>